<name>A0A6H1ZK47_9ZZZZ</name>
<reference evidence="1" key="1">
    <citation type="submission" date="2020-03" db="EMBL/GenBank/DDBJ databases">
        <title>The deep terrestrial virosphere.</title>
        <authorList>
            <person name="Holmfeldt K."/>
            <person name="Nilsson E."/>
            <person name="Simone D."/>
            <person name="Lopez-Fernandez M."/>
            <person name="Wu X."/>
            <person name="de Brujin I."/>
            <person name="Lundin D."/>
            <person name="Andersson A."/>
            <person name="Bertilsson S."/>
            <person name="Dopson M."/>
        </authorList>
    </citation>
    <scope>NUCLEOTIDE SEQUENCE</scope>
    <source>
        <strain evidence="1">TM448A00748</strain>
        <strain evidence="2">TM448B00292</strain>
    </source>
</reference>
<gene>
    <name evidence="1" type="ORF">TM448A00748_0016</name>
    <name evidence="2" type="ORF">TM448B00292_0011</name>
</gene>
<dbReference type="AlphaFoldDB" id="A0A6H1ZK47"/>
<dbReference type="EMBL" id="MT144060">
    <property type="protein sequence ID" value="QJA47852.1"/>
    <property type="molecule type" value="Genomic_DNA"/>
</dbReference>
<evidence type="ECO:0008006" key="3">
    <source>
        <dbReference type="Google" id="ProtNLM"/>
    </source>
</evidence>
<sequence>MLNASPLNASPLNGVASSAIEPVYVVTGQSDVWRLLVRVAGVDVSAQLTSSADTDREEGAAGVGGFDLFIADGPVVPTDWKGRPVTIDFICTTNGATTQERRYTGQIAQANWNPVSRVLSCELSDQMQQRVESLSIAGVDALVGGDWSADVFEAVEGRSHWDYALERLATRTTSLDCSPAGDLRVTSWYATAPHFVFGQGTTLYQSVELQQADLDRTTNRVEIEFSYRYNRLWQRNKNYQWQSPETQGLTGLSGFCQWRTNSHELPTKDMIEDAAAGNSETLISPTYYSLPLTLPDPCGDGNPWINTFDDLLLGVSWVGARRWVQVVTETYSLTLATTAGETESSRIVQRAAYTVDVEDDQADEWVDEPILGGSSGNTDLADDARRNAAMTVALRSALAEIVAAHRESTLTFQVPTSLAHGIDLIHTIELNDQGAHAIGKCRRIVDNFDLSSGQALTTLSIAVMRGGGVSDPLTLPPRLGGEVGGGGSGGEGISNILPTQLGGRLASPAYDDTMEGFAGNYSSTTEGTEMYPRRMDSIAPEIPAEDRDERALTSETLYRVGIPNDTLEL</sequence>
<dbReference type="EMBL" id="MT144604">
    <property type="protein sequence ID" value="QJH94674.1"/>
    <property type="molecule type" value="Genomic_DNA"/>
</dbReference>
<accession>A0A6H1ZK47</accession>
<protein>
    <recommendedName>
        <fullName evidence="3">Tail protein</fullName>
    </recommendedName>
</protein>
<evidence type="ECO:0000313" key="2">
    <source>
        <dbReference type="EMBL" id="QJH94674.1"/>
    </source>
</evidence>
<evidence type="ECO:0000313" key="1">
    <source>
        <dbReference type="EMBL" id="QJA47852.1"/>
    </source>
</evidence>
<proteinExistence type="predicted"/>
<organism evidence="1">
    <name type="scientific">viral metagenome</name>
    <dbReference type="NCBI Taxonomy" id="1070528"/>
    <lineage>
        <taxon>unclassified sequences</taxon>
        <taxon>metagenomes</taxon>
        <taxon>organismal metagenomes</taxon>
    </lineage>
</organism>